<dbReference type="InterPro" id="IPR014716">
    <property type="entry name" value="Fibrinogen_a/b/g_C_1"/>
</dbReference>
<evidence type="ECO:0000256" key="1">
    <source>
        <dbReference type="ARBA" id="ARBA00023157"/>
    </source>
</evidence>
<dbReference type="InterPro" id="IPR016186">
    <property type="entry name" value="C-type_lectin-like/link_sf"/>
</dbReference>
<dbReference type="Gene3D" id="2.10.25.10">
    <property type="entry name" value="Laminin"/>
    <property type="match status" value="2"/>
</dbReference>
<organism evidence="8 9">
    <name type="scientific">Plectus sambesii</name>
    <dbReference type="NCBI Taxonomy" id="2011161"/>
    <lineage>
        <taxon>Eukaryota</taxon>
        <taxon>Metazoa</taxon>
        <taxon>Ecdysozoa</taxon>
        <taxon>Nematoda</taxon>
        <taxon>Chromadorea</taxon>
        <taxon>Plectida</taxon>
        <taxon>Plectina</taxon>
        <taxon>Plectoidea</taxon>
        <taxon>Plectidae</taxon>
        <taxon>Plectus</taxon>
    </lineage>
</organism>
<protein>
    <submittedName>
        <fullName evidence="9">Uncharacterized protein</fullName>
    </submittedName>
</protein>
<dbReference type="SMART" id="SM00042">
    <property type="entry name" value="CUB"/>
    <property type="match status" value="1"/>
</dbReference>
<dbReference type="CDD" id="cd00054">
    <property type="entry name" value="EGF_CA"/>
    <property type="match status" value="1"/>
</dbReference>
<proteinExistence type="predicted"/>
<dbReference type="Gene3D" id="3.10.100.10">
    <property type="entry name" value="Mannose-Binding Protein A, subunit A"/>
    <property type="match status" value="1"/>
</dbReference>
<evidence type="ECO:0000256" key="3">
    <source>
        <dbReference type="SAM" id="MobiDB-lite"/>
    </source>
</evidence>
<dbReference type="SMART" id="SM00186">
    <property type="entry name" value="FBG"/>
    <property type="match status" value="1"/>
</dbReference>
<feature type="domain" description="EGF-like" evidence="5">
    <location>
        <begin position="514"/>
        <end position="555"/>
    </location>
</feature>
<dbReference type="Pfam" id="PF00059">
    <property type="entry name" value="Lectin_C"/>
    <property type="match status" value="1"/>
</dbReference>
<name>A0A914W0I7_9BILA</name>
<dbReference type="PROSITE" id="PS01180">
    <property type="entry name" value="CUB"/>
    <property type="match status" value="1"/>
</dbReference>
<evidence type="ECO:0000259" key="6">
    <source>
        <dbReference type="PROSITE" id="PS50041"/>
    </source>
</evidence>
<dbReference type="SUPFAM" id="SSF57196">
    <property type="entry name" value="EGF/Laminin"/>
    <property type="match status" value="1"/>
</dbReference>
<dbReference type="Gene3D" id="2.60.120.290">
    <property type="entry name" value="Spermadhesin, CUB domain"/>
    <property type="match status" value="1"/>
</dbReference>
<dbReference type="CDD" id="cd00037">
    <property type="entry name" value="CLECT"/>
    <property type="match status" value="1"/>
</dbReference>
<dbReference type="NCBIfam" id="NF040941">
    <property type="entry name" value="GGGWT_bact"/>
    <property type="match status" value="1"/>
</dbReference>
<feature type="compositionally biased region" description="Low complexity" evidence="3">
    <location>
        <begin position="115"/>
        <end position="139"/>
    </location>
</feature>
<comment type="caution">
    <text evidence="2">Lacks conserved residue(s) required for the propagation of feature annotation.</text>
</comment>
<dbReference type="InterPro" id="IPR002181">
    <property type="entry name" value="Fibrinogen_a/b/g_C_dom"/>
</dbReference>
<dbReference type="AlphaFoldDB" id="A0A914W0I7"/>
<evidence type="ECO:0000259" key="5">
    <source>
        <dbReference type="PROSITE" id="PS50026"/>
    </source>
</evidence>
<dbReference type="PROSITE" id="PS51406">
    <property type="entry name" value="FIBRINOGEN_C_2"/>
    <property type="match status" value="1"/>
</dbReference>
<feature type="region of interest" description="Disordered" evidence="3">
    <location>
        <begin position="115"/>
        <end position="141"/>
    </location>
</feature>
<evidence type="ECO:0000259" key="4">
    <source>
        <dbReference type="PROSITE" id="PS01180"/>
    </source>
</evidence>
<dbReference type="PANTHER" id="PTHR19143">
    <property type="entry name" value="FIBRINOGEN/TENASCIN/ANGIOPOEITIN"/>
    <property type="match status" value="1"/>
</dbReference>
<accession>A0A914W0I7</accession>
<dbReference type="Pfam" id="PF00431">
    <property type="entry name" value="CUB"/>
    <property type="match status" value="1"/>
</dbReference>
<dbReference type="SMART" id="SM00034">
    <property type="entry name" value="CLECT"/>
    <property type="match status" value="1"/>
</dbReference>
<feature type="domain" description="Fibrinogen C-terminal" evidence="7">
    <location>
        <begin position="139"/>
        <end position="352"/>
    </location>
</feature>
<dbReference type="InterPro" id="IPR035914">
    <property type="entry name" value="Sperma_CUB_dom_sf"/>
</dbReference>
<dbReference type="Gene3D" id="3.90.215.10">
    <property type="entry name" value="Gamma Fibrinogen, chain A, domain 1"/>
    <property type="match status" value="1"/>
</dbReference>
<reference evidence="9" key="1">
    <citation type="submission" date="2022-11" db="UniProtKB">
        <authorList>
            <consortium name="WormBaseParasite"/>
        </authorList>
    </citation>
    <scope>IDENTIFICATION</scope>
</reference>
<dbReference type="Proteomes" id="UP000887566">
    <property type="component" value="Unplaced"/>
</dbReference>
<evidence type="ECO:0000313" key="8">
    <source>
        <dbReference type="Proteomes" id="UP000887566"/>
    </source>
</evidence>
<dbReference type="InterPro" id="IPR000859">
    <property type="entry name" value="CUB_dom"/>
</dbReference>
<dbReference type="GO" id="GO:0005615">
    <property type="term" value="C:extracellular space"/>
    <property type="evidence" value="ECO:0007669"/>
    <property type="project" value="TreeGrafter"/>
</dbReference>
<keyword evidence="8" id="KW-1185">Reference proteome</keyword>
<sequence>MIWFDAEYFCRSNLTSAHLTSISSAFETSNINALIGGTSGISTELWIGAYDMQINGSFVWIDGKQLQYTNWGPGQPDLSKQCVVLLPQSSGKWKTESCDMKNSFVCEYYQSGESSSSATFTTSSGTMRTTGTPSPGTTSQAGQQLTDCYDLLHKQGVTKSGNYTIYPPGIAPFQVYCDMDTSGGGWTVFQKRQDSSFPFWARSWADYKNGFGNGLDRNAWLGLDRIHILSTKDTSVVLHVDLYGNRCEGHSACGSTDFDPDGHWFGEWGFSIASEADYYRIHLKKGATGTLSTNSKNPFYEDSDGQTFTTIDKQTDHSGHANCASKDLYGQGAWWYPPKCGDVFLNGEYNPPHWGPYGFSWHRYGSDHDYYINPIVSPGWPDAYFNSMRCSYYIQALDGYVISLNFTSFNTELCCDYVYLYDGPDESSPLIQRLSGTEFVGSTWTSKGRSLTVLFTSDNNIVEQGFMANFTQQRLIDPCSKISCHNGGTCVTDGNNPECKCTACYTGEFCEISKPNPCSNSSGMCQNGGTCVFDNATCSDASCQCAASFSGPFCNQHTS</sequence>
<dbReference type="SUPFAM" id="SSF56436">
    <property type="entry name" value="C-type lectin-like"/>
    <property type="match status" value="1"/>
</dbReference>
<evidence type="ECO:0000259" key="7">
    <source>
        <dbReference type="PROSITE" id="PS51406"/>
    </source>
</evidence>
<feature type="domain" description="CUB" evidence="4">
    <location>
        <begin position="340"/>
        <end position="473"/>
    </location>
</feature>
<dbReference type="InterPro" id="IPR016187">
    <property type="entry name" value="CTDL_fold"/>
</dbReference>
<evidence type="ECO:0000256" key="2">
    <source>
        <dbReference type="PROSITE-ProRule" id="PRU00076"/>
    </source>
</evidence>
<feature type="domain" description="C-type lectin" evidence="6">
    <location>
        <begin position="1"/>
        <end position="107"/>
    </location>
</feature>
<feature type="domain" description="EGF-like" evidence="5">
    <location>
        <begin position="475"/>
        <end position="511"/>
    </location>
</feature>
<dbReference type="Pfam" id="PF00147">
    <property type="entry name" value="Fibrinogen_C"/>
    <property type="match status" value="1"/>
</dbReference>
<dbReference type="SUPFAM" id="SSF56496">
    <property type="entry name" value="Fibrinogen C-terminal domain-like"/>
    <property type="match status" value="1"/>
</dbReference>
<dbReference type="InterPro" id="IPR001304">
    <property type="entry name" value="C-type_lectin-like"/>
</dbReference>
<keyword evidence="1 2" id="KW-1015">Disulfide bond</keyword>
<dbReference type="CDD" id="cd00041">
    <property type="entry name" value="CUB"/>
    <property type="match status" value="1"/>
</dbReference>
<dbReference type="SMART" id="SM00181">
    <property type="entry name" value="EGF"/>
    <property type="match status" value="2"/>
</dbReference>
<feature type="disulfide bond" evidence="2">
    <location>
        <begin position="501"/>
        <end position="510"/>
    </location>
</feature>
<dbReference type="SUPFAM" id="SSF49854">
    <property type="entry name" value="Spermadhesin, CUB domain"/>
    <property type="match status" value="1"/>
</dbReference>
<dbReference type="PROSITE" id="PS50026">
    <property type="entry name" value="EGF_3"/>
    <property type="match status" value="2"/>
</dbReference>
<dbReference type="PROSITE" id="PS50041">
    <property type="entry name" value="C_TYPE_LECTIN_2"/>
    <property type="match status" value="1"/>
</dbReference>
<dbReference type="PROSITE" id="PS00022">
    <property type="entry name" value="EGF_1"/>
    <property type="match status" value="2"/>
</dbReference>
<keyword evidence="2" id="KW-0245">EGF-like domain</keyword>
<evidence type="ECO:0000313" key="9">
    <source>
        <dbReference type="WBParaSite" id="PSAMB.scaffold2774size21348.g19043.t1"/>
    </source>
</evidence>
<dbReference type="InterPro" id="IPR000742">
    <property type="entry name" value="EGF"/>
</dbReference>
<feature type="disulfide bond" evidence="2">
    <location>
        <begin position="545"/>
        <end position="554"/>
    </location>
</feature>
<dbReference type="WBParaSite" id="PSAMB.scaffold2774size21348.g19043.t1">
    <property type="protein sequence ID" value="PSAMB.scaffold2774size21348.g19043.t1"/>
    <property type="gene ID" value="PSAMB.scaffold2774size21348.g19043"/>
</dbReference>
<dbReference type="InterPro" id="IPR036056">
    <property type="entry name" value="Fibrinogen-like_C"/>
</dbReference>
<dbReference type="Gene3D" id="4.10.530.10">
    <property type="entry name" value="Gamma-fibrinogen Carboxyl Terminal Fragment, domain 2"/>
    <property type="match status" value="1"/>
</dbReference>
<dbReference type="PANTHER" id="PTHR19143:SF444">
    <property type="entry name" value="PROTEIN SCABROUS"/>
    <property type="match status" value="1"/>
</dbReference>
<dbReference type="InterPro" id="IPR050373">
    <property type="entry name" value="Fibrinogen_C-term_domain"/>
</dbReference>